<dbReference type="AlphaFoldDB" id="A0A2D2DJ84"/>
<reference evidence="1" key="1">
    <citation type="submission" date="2017-10" db="EMBL/GenBank/DDBJ databases">
        <title>Massilia psychrophilum sp. nov., a novel purple-pigmented bacterium isolated from Tianshan glacier, Xinjiang Municipality, China.</title>
        <authorList>
            <person name="Wang H."/>
        </authorList>
    </citation>
    <scope>NUCLEOTIDE SEQUENCE [LARGE SCALE GENOMIC DNA]</scope>
    <source>
        <strain evidence="1">B2</strain>
    </source>
</reference>
<accession>A0A2D2DJ84</accession>
<keyword evidence="2" id="KW-1185">Reference proteome</keyword>
<evidence type="ECO:0000313" key="2">
    <source>
        <dbReference type="Proteomes" id="UP000229897"/>
    </source>
</evidence>
<gene>
    <name evidence="1" type="ORF">CR152_11205</name>
</gene>
<protein>
    <submittedName>
        <fullName evidence="1">Uncharacterized protein</fullName>
    </submittedName>
</protein>
<sequence>MDTSVSRKEELERLHGIRFDEKSLTLWVKSTGCTKKEDFEVRMPKGAPGRSTLALEIVRVNPDFCRTTPHVVELNFSWDELGLDAQLLKTASVRVANTFGILR</sequence>
<dbReference type="RefSeq" id="WP_099874991.1">
    <property type="nucleotide sequence ID" value="NZ_CP024608.1"/>
</dbReference>
<organism evidence="1 2">
    <name type="scientific">Massilia violaceinigra</name>
    <dbReference type="NCBI Taxonomy" id="2045208"/>
    <lineage>
        <taxon>Bacteria</taxon>
        <taxon>Pseudomonadati</taxon>
        <taxon>Pseudomonadota</taxon>
        <taxon>Betaproteobacteria</taxon>
        <taxon>Burkholderiales</taxon>
        <taxon>Oxalobacteraceae</taxon>
        <taxon>Telluria group</taxon>
        <taxon>Massilia</taxon>
    </lineage>
</organism>
<dbReference type="EMBL" id="CP024608">
    <property type="protein sequence ID" value="ATQ75022.1"/>
    <property type="molecule type" value="Genomic_DNA"/>
</dbReference>
<dbReference type="KEGG" id="mass:CR152_11205"/>
<proteinExistence type="predicted"/>
<dbReference type="OrthoDB" id="8777961at2"/>
<evidence type="ECO:0000313" key="1">
    <source>
        <dbReference type="EMBL" id="ATQ75022.1"/>
    </source>
</evidence>
<name>A0A2D2DJ84_9BURK</name>
<dbReference type="Proteomes" id="UP000229897">
    <property type="component" value="Chromosome"/>
</dbReference>